<accession>A0A916J5G5</accession>
<dbReference type="GO" id="GO:0016787">
    <property type="term" value="F:hydrolase activity"/>
    <property type="evidence" value="ECO:0007669"/>
    <property type="project" value="UniProtKB-KW"/>
</dbReference>
<dbReference type="InterPro" id="IPR050114">
    <property type="entry name" value="UPF0173_UPF0282_UlaG_hydrolase"/>
</dbReference>
<dbReference type="InterPro" id="IPR036866">
    <property type="entry name" value="RibonucZ/Hydroxyglut_hydro"/>
</dbReference>
<dbReference type="PANTHER" id="PTHR43546:SF9">
    <property type="entry name" value="L-ASCORBATE-6-PHOSPHATE LACTONASE ULAG-RELATED"/>
    <property type="match status" value="1"/>
</dbReference>
<reference evidence="3" key="1">
    <citation type="submission" date="2021-04" db="EMBL/GenBank/DDBJ databases">
        <authorList>
            <person name="Hornung B."/>
        </authorList>
    </citation>
    <scope>NUCLEOTIDE SEQUENCE</scope>
    <source>
        <strain evidence="3">G5G6</strain>
    </source>
</reference>
<dbReference type="AlphaFoldDB" id="A0A916J5G5"/>
<keyword evidence="1" id="KW-0378">Hydrolase</keyword>
<evidence type="ECO:0000313" key="4">
    <source>
        <dbReference type="Proteomes" id="UP000742786"/>
    </source>
</evidence>
<evidence type="ECO:0000259" key="2">
    <source>
        <dbReference type="Pfam" id="PF12706"/>
    </source>
</evidence>
<dbReference type="SUPFAM" id="SSF56281">
    <property type="entry name" value="Metallo-hydrolase/oxidoreductase"/>
    <property type="match status" value="1"/>
</dbReference>
<dbReference type="InterPro" id="IPR001279">
    <property type="entry name" value="Metallo-B-lactamas"/>
</dbReference>
<dbReference type="EMBL" id="CAJQUM010000001">
    <property type="protein sequence ID" value="CAG4884358.1"/>
    <property type="molecule type" value="Genomic_DNA"/>
</dbReference>
<evidence type="ECO:0000256" key="1">
    <source>
        <dbReference type="ARBA" id="ARBA00022801"/>
    </source>
</evidence>
<dbReference type="PANTHER" id="PTHR43546">
    <property type="entry name" value="UPF0173 METAL-DEPENDENT HYDROLASE MJ1163-RELATED"/>
    <property type="match status" value="1"/>
</dbReference>
<dbReference type="Pfam" id="PF12706">
    <property type="entry name" value="Lactamase_B_2"/>
    <property type="match status" value="1"/>
</dbReference>
<name>A0A916J5G5_9PROT</name>
<keyword evidence="4" id="KW-1185">Reference proteome</keyword>
<gene>
    <name evidence="3" type="ORF">GTOL_12241</name>
</gene>
<feature type="domain" description="Metallo-beta-lactamase" evidence="2">
    <location>
        <begin position="3"/>
        <end position="170"/>
    </location>
</feature>
<dbReference type="Gene3D" id="3.60.15.10">
    <property type="entry name" value="Ribonuclease Z/Hydroxyacylglutathione hydrolase-like"/>
    <property type="match status" value="1"/>
</dbReference>
<comment type="caution">
    <text evidence="3">The sequence shown here is derived from an EMBL/GenBank/DDBJ whole genome shotgun (WGS) entry which is preliminary data.</text>
</comment>
<dbReference type="Proteomes" id="UP000742786">
    <property type="component" value="Unassembled WGS sequence"/>
</dbReference>
<organism evidence="3 4">
    <name type="scientific">Georgfuchsia toluolica</name>
    <dbReference type="NCBI Taxonomy" id="424218"/>
    <lineage>
        <taxon>Bacteria</taxon>
        <taxon>Pseudomonadati</taxon>
        <taxon>Pseudomonadota</taxon>
        <taxon>Betaproteobacteria</taxon>
        <taxon>Nitrosomonadales</taxon>
        <taxon>Sterolibacteriaceae</taxon>
        <taxon>Georgfuchsia</taxon>
    </lineage>
</organism>
<proteinExistence type="predicted"/>
<protein>
    <recommendedName>
        <fullName evidence="2">Metallo-beta-lactamase domain-containing protein</fullName>
    </recommendedName>
</protein>
<sequence>MVDDADWVLITHAHMDHCDVKTLVPLSCASCQCHFMGPQDVGDVLAAQGIETTRFVRAEHGWFSLGNDLRVHPLPAAHPEIEVDPQGSSRYVGYLIEYRGKRIYHSGDTSLNTSVIEAVSAFKPIDVAILPVNECNYYREARGIIGNMSVREAFQFAENIQVATLVPMHWDMFVPNSVYREEIETYFRLAQPPFRMLLNPTQI</sequence>
<evidence type="ECO:0000313" key="3">
    <source>
        <dbReference type="EMBL" id="CAG4884358.1"/>
    </source>
</evidence>